<evidence type="ECO:0000256" key="2">
    <source>
        <dbReference type="ARBA" id="ARBA00022676"/>
    </source>
</evidence>
<keyword evidence="2" id="KW-0328">Glycosyltransferase</keyword>
<evidence type="ECO:0000313" key="5">
    <source>
        <dbReference type="EMBL" id="TKC91791.1"/>
    </source>
</evidence>
<dbReference type="Gene3D" id="3.90.550.10">
    <property type="entry name" value="Spore Coat Polysaccharide Biosynthesis Protein SpsA, Chain A"/>
    <property type="match status" value="1"/>
</dbReference>
<keyword evidence="6" id="KW-1185">Reference proteome</keyword>
<dbReference type="CDD" id="cd02526">
    <property type="entry name" value="GT2_RfbF_like"/>
    <property type="match status" value="1"/>
</dbReference>
<sequence length="304" mass="34457">MSYRSDAVVVTYQPDIASLHRLIVALAPQVGTITIVDNGSTNLGEWQYQLPGDNVQVLAQHANLGIASAINAGFEAVRRRGTAQFVALFDQDSTPSDSMINRLERYCDELASRGPVAQVGPYFFEHNRGHHLPFIEFKRGFPRRKHLRGEERWTTADYLISSGALIPLHAIDKVGPLDDTLFIDYVDIEWGLRAKAAGFQSYGAFDVRMEHAIGEKALDLAVVRLAMHKPIRRYYYYRNALLLCRRSYVPVSWKLHEVARLALKFWIFALFSRNRAPDVRMMLKGITDGVLGRTGKLQDKLNPR</sequence>
<dbReference type="InterPro" id="IPR029044">
    <property type="entry name" value="Nucleotide-diphossugar_trans"/>
</dbReference>
<name>A0A4U1IDR5_9BURK</name>
<organism evidence="5 6">
    <name type="scientific">Trinickia terrae</name>
    <dbReference type="NCBI Taxonomy" id="2571161"/>
    <lineage>
        <taxon>Bacteria</taxon>
        <taxon>Pseudomonadati</taxon>
        <taxon>Pseudomonadota</taxon>
        <taxon>Betaproteobacteria</taxon>
        <taxon>Burkholderiales</taxon>
        <taxon>Burkholderiaceae</taxon>
        <taxon>Trinickia</taxon>
    </lineage>
</organism>
<dbReference type="InterPro" id="IPR001173">
    <property type="entry name" value="Glyco_trans_2-like"/>
</dbReference>
<feature type="domain" description="Glycosyltransferase 2-like" evidence="4">
    <location>
        <begin position="8"/>
        <end position="147"/>
    </location>
</feature>
<dbReference type="GO" id="GO:0016757">
    <property type="term" value="F:glycosyltransferase activity"/>
    <property type="evidence" value="ECO:0007669"/>
    <property type="project" value="UniProtKB-KW"/>
</dbReference>
<keyword evidence="3 5" id="KW-0808">Transferase</keyword>
<dbReference type="Pfam" id="PF00535">
    <property type="entry name" value="Glycos_transf_2"/>
    <property type="match status" value="1"/>
</dbReference>
<dbReference type="SUPFAM" id="SSF53448">
    <property type="entry name" value="Nucleotide-diphospho-sugar transferases"/>
    <property type="match status" value="1"/>
</dbReference>
<proteinExistence type="inferred from homology"/>
<dbReference type="AlphaFoldDB" id="A0A4U1IDR5"/>
<comment type="caution">
    <text evidence="5">The sequence shown here is derived from an EMBL/GenBank/DDBJ whole genome shotgun (WGS) entry which is preliminary data.</text>
</comment>
<evidence type="ECO:0000256" key="3">
    <source>
        <dbReference type="ARBA" id="ARBA00022679"/>
    </source>
</evidence>
<dbReference type="NCBIfam" id="TIGR01556">
    <property type="entry name" value="rhamnosyltran"/>
    <property type="match status" value="1"/>
</dbReference>
<dbReference type="EMBL" id="SWJE01000002">
    <property type="protein sequence ID" value="TKC91791.1"/>
    <property type="molecule type" value="Genomic_DNA"/>
</dbReference>
<reference evidence="5 6" key="1">
    <citation type="submission" date="2019-04" db="EMBL/GenBank/DDBJ databases">
        <title>Trinickia sp. 7GSK02, isolated from subtropical forest soil.</title>
        <authorList>
            <person name="Gao Z.-H."/>
            <person name="Qiu L.-H."/>
        </authorList>
    </citation>
    <scope>NUCLEOTIDE SEQUENCE [LARGE SCALE GENOMIC DNA]</scope>
    <source>
        <strain evidence="5 6">7GSK02</strain>
    </source>
</reference>
<dbReference type="RefSeq" id="WP_136892823.1">
    <property type="nucleotide sequence ID" value="NZ_SWJE01000002.1"/>
</dbReference>
<gene>
    <name evidence="5" type="ORF">FAZ69_04965</name>
</gene>
<dbReference type="PANTHER" id="PTHR43179">
    <property type="entry name" value="RHAMNOSYLTRANSFERASE WBBL"/>
    <property type="match status" value="1"/>
</dbReference>
<comment type="similarity">
    <text evidence="1">Belongs to the glycosyltransferase 2 family.</text>
</comment>
<dbReference type="Proteomes" id="UP000305539">
    <property type="component" value="Unassembled WGS sequence"/>
</dbReference>
<protein>
    <submittedName>
        <fullName evidence="5">Glycosyltransferase family 2 protein</fullName>
    </submittedName>
</protein>
<evidence type="ECO:0000259" key="4">
    <source>
        <dbReference type="Pfam" id="PF00535"/>
    </source>
</evidence>
<evidence type="ECO:0000313" key="6">
    <source>
        <dbReference type="Proteomes" id="UP000305539"/>
    </source>
</evidence>
<dbReference type="OrthoDB" id="9771846at2"/>
<dbReference type="InterPro" id="IPR006446">
    <property type="entry name" value="RhaTrfase"/>
</dbReference>
<accession>A0A4U1IDR5</accession>
<dbReference type="PANTHER" id="PTHR43179:SF12">
    <property type="entry name" value="GALACTOFURANOSYLTRANSFERASE GLFT2"/>
    <property type="match status" value="1"/>
</dbReference>
<evidence type="ECO:0000256" key="1">
    <source>
        <dbReference type="ARBA" id="ARBA00006739"/>
    </source>
</evidence>